<feature type="active site" description="Nucleophile" evidence="4">
    <location>
        <position position="51"/>
    </location>
</feature>
<dbReference type="InterPro" id="IPR020097">
    <property type="entry name" value="PsdUridine_synth_TruA_a/b_dom"/>
</dbReference>
<evidence type="ECO:0000256" key="4">
    <source>
        <dbReference type="HAMAP-Rule" id="MF_00171"/>
    </source>
</evidence>
<dbReference type="PANTHER" id="PTHR11142">
    <property type="entry name" value="PSEUDOURIDYLATE SYNTHASE"/>
    <property type="match status" value="1"/>
</dbReference>
<dbReference type="SUPFAM" id="SSF55120">
    <property type="entry name" value="Pseudouridine synthase"/>
    <property type="match status" value="1"/>
</dbReference>
<dbReference type="PIRSF" id="PIRSF001430">
    <property type="entry name" value="tRNA_psdUrid_synth"/>
    <property type="match status" value="1"/>
</dbReference>
<feature type="domain" description="Pseudouridine synthase I TruA alpha/beta" evidence="6">
    <location>
        <begin position="8"/>
        <end position="103"/>
    </location>
</feature>
<evidence type="ECO:0000256" key="2">
    <source>
        <dbReference type="ARBA" id="ARBA00022694"/>
    </source>
</evidence>
<dbReference type="InterPro" id="IPR001406">
    <property type="entry name" value="PsdUridine_synth_TruA"/>
</dbReference>
<dbReference type="CDD" id="cd02570">
    <property type="entry name" value="PseudoU_synth_EcTruA"/>
    <property type="match status" value="1"/>
</dbReference>
<gene>
    <name evidence="4 7" type="primary">truA</name>
    <name evidence="7" type="ORF">RM553_02530</name>
</gene>
<dbReference type="NCBIfam" id="TIGR00071">
    <property type="entry name" value="hisT_truA"/>
    <property type="match status" value="1"/>
</dbReference>
<keyword evidence="2 4" id="KW-0819">tRNA processing</keyword>
<comment type="function">
    <text evidence="4">Formation of pseudouridine at positions 38, 39 and 40 in the anticodon stem and loop of transfer RNAs.</text>
</comment>
<comment type="subunit">
    <text evidence="4">Homodimer.</text>
</comment>
<dbReference type="EMBL" id="JAVRHQ010000001">
    <property type="protein sequence ID" value="MDT0641698.1"/>
    <property type="molecule type" value="Genomic_DNA"/>
</dbReference>
<proteinExistence type="inferred from homology"/>
<dbReference type="Pfam" id="PF01416">
    <property type="entry name" value="PseudoU_synth_1"/>
    <property type="match status" value="2"/>
</dbReference>
<dbReference type="RefSeq" id="WP_311533400.1">
    <property type="nucleotide sequence ID" value="NZ_JAVRHQ010000001.1"/>
</dbReference>
<dbReference type="InterPro" id="IPR020094">
    <property type="entry name" value="TruA/RsuA/RluB/E/F_N"/>
</dbReference>
<dbReference type="PANTHER" id="PTHR11142:SF0">
    <property type="entry name" value="TRNA PSEUDOURIDINE SYNTHASE-LIKE 1"/>
    <property type="match status" value="1"/>
</dbReference>
<dbReference type="Gene3D" id="3.30.70.660">
    <property type="entry name" value="Pseudouridine synthase I, catalytic domain, C-terminal subdomain"/>
    <property type="match status" value="1"/>
</dbReference>
<protein>
    <recommendedName>
        <fullName evidence="4">tRNA pseudouridine synthase A</fullName>
        <ecNumber evidence="4">5.4.99.12</ecNumber>
    </recommendedName>
    <alternativeName>
        <fullName evidence="4">tRNA pseudouridine(38-40) synthase</fullName>
    </alternativeName>
    <alternativeName>
        <fullName evidence="4">tRNA pseudouridylate synthase I</fullName>
    </alternativeName>
    <alternativeName>
        <fullName evidence="4">tRNA-uridine isomerase I</fullName>
    </alternativeName>
</protein>
<evidence type="ECO:0000256" key="3">
    <source>
        <dbReference type="ARBA" id="ARBA00023235"/>
    </source>
</evidence>
<comment type="caution">
    <text evidence="4">Lacks conserved residue(s) required for the propagation of feature annotation.</text>
</comment>
<organism evidence="7 8">
    <name type="scientific">Autumnicola tepida</name>
    <dbReference type="NCBI Taxonomy" id="3075595"/>
    <lineage>
        <taxon>Bacteria</taxon>
        <taxon>Pseudomonadati</taxon>
        <taxon>Bacteroidota</taxon>
        <taxon>Flavobacteriia</taxon>
        <taxon>Flavobacteriales</taxon>
        <taxon>Flavobacteriaceae</taxon>
        <taxon>Autumnicola</taxon>
    </lineage>
</organism>
<accession>A0ABU3C5Y9</accession>
<dbReference type="HAMAP" id="MF_00171">
    <property type="entry name" value="TruA"/>
    <property type="match status" value="1"/>
</dbReference>
<feature type="domain" description="Pseudouridine synthase I TruA alpha/beta" evidence="6">
    <location>
        <begin position="148"/>
        <end position="242"/>
    </location>
</feature>
<comment type="caution">
    <text evidence="7">The sequence shown here is derived from an EMBL/GenBank/DDBJ whole genome shotgun (WGS) entry which is preliminary data.</text>
</comment>
<name>A0ABU3C5Y9_9FLAO</name>
<dbReference type="EC" id="5.4.99.12" evidence="4"/>
<evidence type="ECO:0000313" key="7">
    <source>
        <dbReference type="EMBL" id="MDT0641698.1"/>
    </source>
</evidence>
<keyword evidence="3 4" id="KW-0413">Isomerase</keyword>
<sequence>MRYFLELAYLGTAYHGWQKQPDAVSVQEKIEQVLSRLLQKKIEIVGAGRTDAGVHAKQLFAHFDTEEFLDEEEMLYKMNSMLPKDIAISRILRVKNNTHARFDALSRSYEYCIVQEKDPFLINKAYYLKQHLNVDKMNEAAQILKNYRNFKCFSKSRTDVKTYNCIIESAEWKRKGELLVFHITADRFLRNMVRAIVGTLLQIGQGKNSVENLHDIIKSEDRGMAGASVPAHGLFLTQIKYPKIEVD</sequence>
<dbReference type="Proteomes" id="UP001262889">
    <property type="component" value="Unassembled WGS sequence"/>
</dbReference>
<dbReference type="GO" id="GO:0160147">
    <property type="term" value="F:tRNA pseudouridine(38-40) synthase activity"/>
    <property type="evidence" value="ECO:0007669"/>
    <property type="project" value="UniProtKB-EC"/>
</dbReference>
<evidence type="ECO:0000256" key="1">
    <source>
        <dbReference type="ARBA" id="ARBA00009375"/>
    </source>
</evidence>
<dbReference type="Gene3D" id="3.30.70.580">
    <property type="entry name" value="Pseudouridine synthase I, catalytic domain, N-terminal subdomain"/>
    <property type="match status" value="1"/>
</dbReference>
<dbReference type="InterPro" id="IPR020103">
    <property type="entry name" value="PsdUridine_synth_cat_dom_sf"/>
</dbReference>
<dbReference type="InterPro" id="IPR020095">
    <property type="entry name" value="PsdUridine_synth_TruA_C"/>
</dbReference>
<evidence type="ECO:0000313" key="8">
    <source>
        <dbReference type="Proteomes" id="UP001262889"/>
    </source>
</evidence>
<comment type="catalytic activity">
    <reaction evidence="4 5">
        <text>uridine(38/39/40) in tRNA = pseudouridine(38/39/40) in tRNA</text>
        <dbReference type="Rhea" id="RHEA:22376"/>
        <dbReference type="Rhea" id="RHEA-COMP:10085"/>
        <dbReference type="Rhea" id="RHEA-COMP:10087"/>
        <dbReference type="ChEBI" id="CHEBI:65314"/>
        <dbReference type="ChEBI" id="CHEBI:65315"/>
        <dbReference type="EC" id="5.4.99.12"/>
    </reaction>
</comment>
<keyword evidence="8" id="KW-1185">Reference proteome</keyword>
<evidence type="ECO:0000259" key="6">
    <source>
        <dbReference type="Pfam" id="PF01416"/>
    </source>
</evidence>
<evidence type="ECO:0000256" key="5">
    <source>
        <dbReference type="RuleBase" id="RU003792"/>
    </source>
</evidence>
<feature type="binding site" evidence="4">
    <location>
        <position position="109"/>
    </location>
    <ligand>
        <name>substrate</name>
    </ligand>
</feature>
<reference evidence="7 8" key="1">
    <citation type="submission" date="2023-09" db="EMBL/GenBank/DDBJ databases">
        <authorList>
            <person name="Rey-Velasco X."/>
        </authorList>
    </citation>
    <scope>NUCLEOTIDE SEQUENCE [LARGE SCALE GENOMIC DNA]</scope>
    <source>
        <strain evidence="7 8">F363</strain>
    </source>
</reference>
<comment type="similarity">
    <text evidence="1 4 5">Belongs to the tRNA pseudouridine synthase TruA family.</text>
</comment>